<dbReference type="Proteomes" id="UP000478052">
    <property type="component" value="Unassembled WGS sequence"/>
</dbReference>
<reference evidence="1 2" key="1">
    <citation type="submission" date="2019-08" db="EMBL/GenBank/DDBJ databases">
        <title>Whole genome of Aphis craccivora.</title>
        <authorList>
            <person name="Voronova N.V."/>
            <person name="Shulinski R.S."/>
            <person name="Bandarenka Y.V."/>
            <person name="Zhorov D.G."/>
            <person name="Warner D."/>
        </authorList>
    </citation>
    <scope>NUCLEOTIDE SEQUENCE [LARGE SCALE GENOMIC DNA]</scope>
    <source>
        <strain evidence="1">180601</strain>
        <tissue evidence="1">Whole Body</tissue>
    </source>
</reference>
<sequence>MHTINKKTEATPFNVEETIHYQEIIIFQFIENDGQNNCSLQDKLSQLIAKYHISHKCVNEMLVILRSEGLDVRSLLKTSKSKSHNIIQMDNGSWGFFMEELKNLVHCNACLEEGEFINRRMSFLGIDSQLRTNE</sequence>
<evidence type="ECO:0000313" key="2">
    <source>
        <dbReference type="Proteomes" id="UP000478052"/>
    </source>
</evidence>
<evidence type="ECO:0000313" key="1">
    <source>
        <dbReference type="EMBL" id="KAF0749127.1"/>
    </source>
</evidence>
<accession>A0A6G0Y4X2</accession>
<protein>
    <submittedName>
        <fullName evidence="1">Uncharacterized protein</fullName>
    </submittedName>
</protein>
<dbReference type="AlphaFoldDB" id="A0A6G0Y4X2"/>
<gene>
    <name evidence="1" type="ORF">FWK35_00016979</name>
</gene>
<comment type="caution">
    <text evidence="1">The sequence shown here is derived from an EMBL/GenBank/DDBJ whole genome shotgun (WGS) entry which is preliminary data.</text>
</comment>
<keyword evidence="2" id="KW-1185">Reference proteome</keyword>
<organism evidence="1 2">
    <name type="scientific">Aphis craccivora</name>
    <name type="common">Cowpea aphid</name>
    <dbReference type="NCBI Taxonomy" id="307492"/>
    <lineage>
        <taxon>Eukaryota</taxon>
        <taxon>Metazoa</taxon>
        <taxon>Ecdysozoa</taxon>
        <taxon>Arthropoda</taxon>
        <taxon>Hexapoda</taxon>
        <taxon>Insecta</taxon>
        <taxon>Pterygota</taxon>
        <taxon>Neoptera</taxon>
        <taxon>Paraneoptera</taxon>
        <taxon>Hemiptera</taxon>
        <taxon>Sternorrhyncha</taxon>
        <taxon>Aphidomorpha</taxon>
        <taxon>Aphidoidea</taxon>
        <taxon>Aphididae</taxon>
        <taxon>Aphidini</taxon>
        <taxon>Aphis</taxon>
        <taxon>Aphis</taxon>
    </lineage>
</organism>
<name>A0A6G0Y4X2_APHCR</name>
<proteinExistence type="predicted"/>
<dbReference type="EMBL" id="VUJU01006216">
    <property type="protein sequence ID" value="KAF0749127.1"/>
    <property type="molecule type" value="Genomic_DNA"/>
</dbReference>